<name>A0A1T5DMZ8_9FLAO</name>
<dbReference type="AlphaFoldDB" id="A0A1T5DMZ8"/>
<organism evidence="1 2">
    <name type="scientific">Soonwooa buanensis</name>
    <dbReference type="NCBI Taxonomy" id="619805"/>
    <lineage>
        <taxon>Bacteria</taxon>
        <taxon>Pseudomonadati</taxon>
        <taxon>Bacteroidota</taxon>
        <taxon>Flavobacteriia</taxon>
        <taxon>Flavobacteriales</taxon>
        <taxon>Weeksellaceae</taxon>
        <taxon>Chryseobacterium group</taxon>
        <taxon>Soonwooa</taxon>
    </lineage>
</organism>
<accession>A0A1T5DMZ8</accession>
<dbReference type="Proteomes" id="UP000191112">
    <property type="component" value="Unassembled WGS sequence"/>
</dbReference>
<dbReference type="RefSeq" id="WP_245797148.1">
    <property type="nucleotide sequence ID" value="NZ_FUYZ01000002.1"/>
</dbReference>
<evidence type="ECO:0000313" key="2">
    <source>
        <dbReference type="Proteomes" id="UP000191112"/>
    </source>
</evidence>
<sequence length="204" mass="23702">MRYDYCKIVPWFLKKASLFLGKEYVVTEEEKPIIFAMIAYMLNDDLVAKEMNFNLNKGILLSGPIGCGKTSLFKILRHCKFPKAKYNIPSTRTIVSEFMREGYPILEKYTNGILIGDLSKPKIYCFDDLGIETSSKFYGNDCNVMAEILLSRYDLFVEKNLLTHLTTNLTASEIEHQYGNRLRSRMREMFNLFGYETFTVDKRA</sequence>
<dbReference type="EMBL" id="FUYZ01000002">
    <property type="protein sequence ID" value="SKB72960.1"/>
    <property type="molecule type" value="Genomic_DNA"/>
</dbReference>
<dbReference type="InterPro" id="IPR027417">
    <property type="entry name" value="P-loop_NTPase"/>
</dbReference>
<protein>
    <submittedName>
        <fullName evidence="1">ATPase family associated with various cellular activities (AAA)</fullName>
    </submittedName>
</protein>
<dbReference type="Gene3D" id="3.40.50.300">
    <property type="entry name" value="P-loop containing nucleotide triphosphate hydrolases"/>
    <property type="match status" value="1"/>
</dbReference>
<gene>
    <name evidence="1" type="ORF">SAMN05660477_00859</name>
</gene>
<reference evidence="1 2" key="1">
    <citation type="submission" date="2017-02" db="EMBL/GenBank/DDBJ databases">
        <authorList>
            <person name="Peterson S.W."/>
        </authorList>
    </citation>
    <scope>NUCLEOTIDE SEQUENCE [LARGE SCALE GENOMIC DNA]</scope>
    <source>
        <strain evidence="1 2">DSM 22323</strain>
    </source>
</reference>
<dbReference type="STRING" id="619805.SAMN05660477_00859"/>
<evidence type="ECO:0000313" key="1">
    <source>
        <dbReference type="EMBL" id="SKB72960.1"/>
    </source>
</evidence>
<keyword evidence="2" id="KW-1185">Reference proteome</keyword>
<proteinExistence type="predicted"/>
<dbReference type="SUPFAM" id="SSF52540">
    <property type="entry name" value="P-loop containing nucleoside triphosphate hydrolases"/>
    <property type="match status" value="1"/>
</dbReference>